<dbReference type="GO" id="GO:0005524">
    <property type="term" value="F:ATP binding"/>
    <property type="evidence" value="ECO:0007669"/>
    <property type="project" value="InterPro"/>
</dbReference>
<dbReference type="AlphaFoldDB" id="A0A7W1XCC7"/>
<keyword evidence="5" id="KW-1185">Reference proteome</keyword>
<feature type="active site" evidence="1">
    <location>
        <position position="288"/>
    </location>
</feature>
<dbReference type="Gene3D" id="2.30.42.10">
    <property type="match status" value="1"/>
</dbReference>
<dbReference type="GO" id="GO:0004176">
    <property type="term" value="F:ATP-dependent peptidase activity"/>
    <property type="evidence" value="ECO:0007669"/>
    <property type="project" value="UniProtKB-UniRule"/>
</dbReference>
<gene>
    <name evidence="4" type="ORF">H1164_14215</name>
</gene>
<keyword evidence="1" id="KW-0720">Serine protease</keyword>
<dbReference type="Proteomes" id="UP000530514">
    <property type="component" value="Unassembled WGS sequence"/>
</dbReference>
<keyword evidence="2" id="KW-1133">Transmembrane helix</keyword>
<dbReference type="InterPro" id="IPR036034">
    <property type="entry name" value="PDZ_sf"/>
</dbReference>
<protein>
    <recommendedName>
        <fullName evidence="1">endopeptidase La</fullName>
        <ecNumber evidence="1">3.4.21.53</ecNumber>
    </recommendedName>
</protein>
<dbReference type="RefSeq" id="WP_052153970.1">
    <property type="nucleotide sequence ID" value="NZ_JACEIP010000026.1"/>
</dbReference>
<keyword evidence="1" id="KW-0378">Hydrolase</keyword>
<dbReference type="EC" id="3.4.21.53" evidence="1"/>
<comment type="catalytic activity">
    <reaction evidence="1">
        <text>Hydrolysis of proteins in presence of ATP.</text>
        <dbReference type="EC" id="3.4.21.53"/>
    </reaction>
</comment>
<dbReference type="InterPro" id="IPR027065">
    <property type="entry name" value="Lon_Prtase"/>
</dbReference>
<evidence type="ECO:0000256" key="1">
    <source>
        <dbReference type="PROSITE-ProRule" id="PRU01122"/>
    </source>
</evidence>
<accession>A0A7W1XCC7</accession>
<dbReference type="Gene3D" id="3.30.230.10">
    <property type="match status" value="1"/>
</dbReference>
<dbReference type="InterPro" id="IPR014721">
    <property type="entry name" value="Ribsml_uS5_D2-typ_fold_subgr"/>
</dbReference>
<comment type="similarity">
    <text evidence="1">Belongs to the peptidase S16 family.</text>
</comment>
<keyword evidence="1" id="KW-0645">Protease</keyword>
<organism evidence="4 5">
    <name type="scientific">Thermoactinomyces daqus</name>
    <dbReference type="NCBI Taxonomy" id="1329516"/>
    <lineage>
        <taxon>Bacteria</taxon>
        <taxon>Bacillati</taxon>
        <taxon>Bacillota</taxon>
        <taxon>Bacilli</taxon>
        <taxon>Bacillales</taxon>
        <taxon>Thermoactinomycetaceae</taxon>
        <taxon>Thermoactinomyces</taxon>
    </lineage>
</organism>
<reference evidence="4 5" key="1">
    <citation type="submission" date="2020-07" db="EMBL/GenBank/DDBJ databases">
        <authorList>
            <person name="Feng H."/>
        </authorList>
    </citation>
    <scope>NUCLEOTIDE SEQUENCE [LARGE SCALE GENOMIC DNA]</scope>
    <source>
        <strain evidence="5">s-11</strain>
    </source>
</reference>
<dbReference type="SUPFAM" id="SSF54211">
    <property type="entry name" value="Ribosomal protein S5 domain 2-like"/>
    <property type="match status" value="1"/>
</dbReference>
<dbReference type="SMART" id="SM00228">
    <property type="entry name" value="PDZ"/>
    <property type="match status" value="1"/>
</dbReference>
<dbReference type="EMBL" id="JACEIP010000026">
    <property type="protein sequence ID" value="MBA4544038.1"/>
    <property type="molecule type" value="Genomic_DNA"/>
</dbReference>
<evidence type="ECO:0000313" key="4">
    <source>
        <dbReference type="EMBL" id="MBA4544038.1"/>
    </source>
</evidence>
<dbReference type="GO" id="GO:0004252">
    <property type="term" value="F:serine-type endopeptidase activity"/>
    <property type="evidence" value="ECO:0007669"/>
    <property type="project" value="UniProtKB-UniRule"/>
</dbReference>
<dbReference type="InterPro" id="IPR020568">
    <property type="entry name" value="Ribosomal_Su5_D2-typ_SF"/>
</dbReference>
<keyword evidence="2" id="KW-0812">Transmembrane</keyword>
<dbReference type="Pfam" id="PF05362">
    <property type="entry name" value="Lon_C"/>
    <property type="match status" value="1"/>
</dbReference>
<dbReference type="GO" id="GO:0030163">
    <property type="term" value="P:protein catabolic process"/>
    <property type="evidence" value="ECO:0007669"/>
    <property type="project" value="InterPro"/>
</dbReference>
<dbReference type="NCBIfam" id="NF041438">
    <property type="entry name" value="SepM_fam_S16"/>
    <property type="match status" value="1"/>
</dbReference>
<dbReference type="Pfam" id="PF13180">
    <property type="entry name" value="PDZ_2"/>
    <property type="match status" value="1"/>
</dbReference>
<sequence length="350" mass="38285">MGYRDSNGKRIVGVVVISLIFIIIGVLFLVRIPYFVMAPGSAQDVSPMVHVGGIRPHEKGSFMLTTVSLKDGNLFDYAYVKLTGHGELVHETEILAQNESEEEYQRREAENMTASQNQAIIAAFRYAKKPVRVQMTGIEVFQLLRKQPQGLREGDIIQKVDGRPVESVDQLVQYLSAKKAGDTVVVSLLRDRKAQTLKLSLYTLPAQPGEKPHVGLGIVPVPRIQVITSPPVRIEADEIGGPSAGLMFTLEVLNRLVPEDLTHGHRIAGTGTISADGTVGQIGGIQHKLVAAERAHAQIFFCPEDVMPGDQNEKIAKETIKKEGLHLKLVPVKSLADAVQYLQRLPEAAA</sequence>
<dbReference type="SUPFAM" id="SSF50156">
    <property type="entry name" value="PDZ domain-like"/>
    <property type="match status" value="1"/>
</dbReference>
<comment type="caution">
    <text evidence="4">The sequence shown here is derived from an EMBL/GenBank/DDBJ whole genome shotgun (WGS) entry which is preliminary data.</text>
</comment>
<proteinExistence type="inferred from homology"/>
<dbReference type="InterPro" id="IPR008269">
    <property type="entry name" value="Lon_proteolytic"/>
</dbReference>
<dbReference type="OrthoDB" id="2356897at2"/>
<dbReference type="PROSITE" id="PS51786">
    <property type="entry name" value="LON_PROTEOLYTIC"/>
    <property type="match status" value="1"/>
</dbReference>
<evidence type="ECO:0000313" key="5">
    <source>
        <dbReference type="Proteomes" id="UP000530514"/>
    </source>
</evidence>
<dbReference type="PANTHER" id="PTHR10046">
    <property type="entry name" value="ATP DEPENDENT LON PROTEASE FAMILY MEMBER"/>
    <property type="match status" value="1"/>
</dbReference>
<feature type="active site" evidence="1">
    <location>
        <position position="243"/>
    </location>
</feature>
<evidence type="ECO:0000259" key="3">
    <source>
        <dbReference type="PROSITE" id="PS51786"/>
    </source>
</evidence>
<evidence type="ECO:0000256" key="2">
    <source>
        <dbReference type="SAM" id="Phobius"/>
    </source>
</evidence>
<feature type="transmembrane region" description="Helical" evidence="2">
    <location>
        <begin position="12"/>
        <end position="36"/>
    </location>
</feature>
<feature type="domain" description="Lon proteolytic" evidence="3">
    <location>
        <begin position="238"/>
        <end position="345"/>
    </location>
</feature>
<name>A0A7W1XCC7_9BACL</name>
<dbReference type="InterPro" id="IPR001478">
    <property type="entry name" value="PDZ"/>
</dbReference>
<keyword evidence="2" id="KW-0472">Membrane</keyword>
<dbReference type="GO" id="GO:0006508">
    <property type="term" value="P:proteolysis"/>
    <property type="evidence" value="ECO:0007669"/>
    <property type="project" value="UniProtKB-KW"/>
</dbReference>